<dbReference type="SUPFAM" id="SSF101473">
    <property type="entry name" value="DhaL-like"/>
    <property type="match status" value="1"/>
</dbReference>
<protein>
    <submittedName>
        <fullName evidence="6">TKFC cyclase</fullName>
    </submittedName>
</protein>
<feature type="non-terminal residue" evidence="6">
    <location>
        <position position="1"/>
    </location>
</feature>
<comment type="caution">
    <text evidence="6">The sequence shown here is derived from an EMBL/GenBank/DDBJ whole genome shotgun (WGS) entry which is preliminary data.</text>
</comment>
<name>A0A852K6K4_SPIPA</name>
<feature type="domain" description="DhaL" evidence="5">
    <location>
        <begin position="1"/>
        <end position="122"/>
    </location>
</feature>
<organism evidence="6 7">
    <name type="scientific">Spizella passerina</name>
    <name type="common">Chipping sparrow</name>
    <dbReference type="NCBI Taxonomy" id="40210"/>
    <lineage>
        <taxon>Eukaryota</taxon>
        <taxon>Metazoa</taxon>
        <taxon>Chordata</taxon>
        <taxon>Craniata</taxon>
        <taxon>Vertebrata</taxon>
        <taxon>Euteleostomi</taxon>
        <taxon>Archelosauria</taxon>
        <taxon>Archosauria</taxon>
        <taxon>Dinosauria</taxon>
        <taxon>Saurischia</taxon>
        <taxon>Theropoda</taxon>
        <taxon>Coelurosauria</taxon>
        <taxon>Aves</taxon>
        <taxon>Neognathae</taxon>
        <taxon>Neoaves</taxon>
        <taxon>Telluraves</taxon>
        <taxon>Australaves</taxon>
        <taxon>Passeriformes</taxon>
        <taxon>Passerellidae</taxon>
        <taxon>Spizella</taxon>
    </lineage>
</organism>
<reference evidence="6" key="1">
    <citation type="submission" date="2020-02" db="EMBL/GenBank/DDBJ databases">
        <title>Bird 10,000 Genomes (B10K) Project - Family phase.</title>
        <authorList>
            <person name="Zhang G."/>
        </authorList>
    </citation>
    <scope>NUCLEOTIDE SEQUENCE</scope>
    <source>
        <strain evidence="6">B10K-DU-023-52</strain>
        <tissue evidence="6">Mixed tissue sample</tissue>
    </source>
</reference>
<evidence type="ECO:0000313" key="7">
    <source>
        <dbReference type="Proteomes" id="UP000618746"/>
    </source>
</evidence>
<evidence type="ECO:0000259" key="5">
    <source>
        <dbReference type="PROSITE" id="PS51480"/>
    </source>
</evidence>
<dbReference type="GO" id="GO:0050354">
    <property type="term" value="F:triokinase activity"/>
    <property type="evidence" value="ECO:0007669"/>
    <property type="project" value="UniProtKB-EC"/>
</dbReference>
<dbReference type="GO" id="GO:0005829">
    <property type="term" value="C:cytosol"/>
    <property type="evidence" value="ECO:0007669"/>
    <property type="project" value="TreeGrafter"/>
</dbReference>
<sequence length="122" mass="12443">LYGLFLTAAGQRLRGRSDSAAWADAMDAGIEAMQRSFPPGLSPGSQTNSHPLQLDSLFAAGQALHSLRSPGADPLQVLAAAVQSAEAAAEATRHMEAGAGRASYVQSSRLEQPDAGAVAVAA</sequence>
<dbReference type="InterPro" id="IPR004007">
    <property type="entry name" value="DhaL_dom"/>
</dbReference>
<dbReference type="InterPro" id="IPR036117">
    <property type="entry name" value="DhaL_dom_sf"/>
</dbReference>
<comment type="catalytic activity">
    <reaction evidence="4">
        <text>dihydroxyacetone + ATP = dihydroxyacetone phosphate + ADP + H(+)</text>
        <dbReference type="Rhea" id="RHEA:15773"/>
        <dbReference type="ChEBI" id="CHEBI:15378"/>
        <dbReference type="ChEBI" id="CHEBI:16016"/>
        <dbReference type="ChEBI" id="CHEBI:30616"/>
        <dbReference type="ChEBI" id="CHEBI:57642"/>
        <dbReference type="ChEBI" id="CHEBI:456216"/>
        <dbReference type="EC" id="2.7.1.29"/>
    </reaction>
</comment>
<evidence type="ECO:0000256" key="3">
    <source>
        <dbReference type="ARBA" id="ARBA00047974"/>
    </source>
</evidence>
<dbReference type="GO" id="GO:0004371">
    <property type="term" value="F:glycerone kinase activity"/>
    <property type="evidence" value="ECO:0007669"/>
    <property type="project" value="UniProtKB-EC"/>
</dbReference>
<evidence type="ECO:0000313" key="6">
    <source>
        <dbReference type="EMBL" id="NXX72574.1"/>
    </source>
</evidence>
<dbReference type="AlphaFoldDB" id="A0A852K6K4"/>
<feature type="non-terminal residue" evidence="6">
    <location>
        <position position="122"/>
    </location>
</feature>
<accession>A0A852K6K4</accession>
<evidence type="ECO:0000256" key="4">
    <source>
        <dbReference type="ARBA" id="ARBA00048898"/>
    </source>
</evidence>
<keyword evidence="2" id="KW-0418">Kinase</keyword>
<evidence type="ECO:0000256" key="2">
    <source>
        <dbReference type="ARBA" id="ARBA00022777"/>
    </source>
</evidence>
<dbReference type="SMART" id="SM01120">
    <property type="entry name" value="Dak2"/>
    <property type="match status" value="1"/>
</dbReference>
<proteinExistence type="predicted"/>
<dbReference type="InterPro" id="IPR050861">
    <property type="entry name" value="Dihydroxyacetone_Kinase"/>
</dbReference>
<keyword evidence="7" id="KW-1185">Reference proteome</keyword>
<dbReference type="PROSITE" id="PS51480">
    <property type="entry name" value="DHAL"/>
    <property type="match status" value="1"/>
</dbReference>
<gene>
    <name evidence="6" type="primary">Tkfc</name>
    <name evidence="6" type="ORF">SPIPAS_R06653</name>
</gene>
<dbReference type="PANTHER" id="PTHR28629:SF4">
    <property type="entry name" value="TRIOKINASE_FMN CYCLASE"/>
    <property type="match status" value="1"/>
</dbReference>
<keyword evidence="1" id="KW-0808">Transferase</keyword>
<dbReference type="Gene3D" id="1.25.40.340">
    <property type="match status" value="1"/>
</dbReference>
<comment type="catalytic activity">
    <reaction evidence="3">
        <text>D-glyceraldehyde + ATP = D-glyceraldehyde 3-phosphate + ADP + H(+)</text>
        <dbReference type="Rhea" id="RHEA:13941"/>
        <dbReference type="ChEBI" id="CHEBI:15378"/>
        <dbReference type="ChEBI" id="CHEBI:17378"/>
        <dbReference type="ChEBI" id="CHEBI:30616"/>
        <dbReference type="ChEBI" id="CHEBI:59776"/>
        <dbReference type="ChEBI" id="CHEBI:456216"/>
        <dbReference type="EC" id="2.7.1.28"/>
    </reaction>
</comment>
<evidence type="ECO:0000256" key="1">
    <source>
        <dbReference type="ARBA" id="ARBA00022679"/>
    </source>
</evidence>
<dbReference type="EMBL" id="WBNQ01563105">
    <property type="protein sequence ID" value="NXX72574.1"/>
    <property type="molecule type" value="Genomic_DNA"/>
</dbReference>
<dbReference type="Proteomes" id="UP000618746">
    <property type="component" value="Unassembled WGS sequence"/>
</dbReference>
<dbReference type="Pfam" id="PF02734">
    <property type="entry name" value="Dak2"/>
    <property type="match status" value="1"/>
</dbReference>
<dbReference type="OrthoDB" id="1724672at2759"/>
<dbReference type="PANTHER" id="PTHR28629">
    <property type="entry name" value="TRIOKINASE/FMN CYCLASE"/>
    <property type="match status" value="1"/>
</dbReference>
<dbReference type="GO" id="GO:0019563">
    <property type="term" value="P:glycerol catabolic process"/>
    <property type="evidence" value="ECO:0007669"/>
    <property type="project" value="TreeGrafter"/>
</dbReference>